<dbReference type="InterPro" id="IPR010982">
    <property type="entry name" value="Lambda_DNA-bd_dom_sf"/>
</dbReference>
<name>A0A6N6MY31_9HYPH</name>
<comment type="catalytic activity">
    <reaction evidence="1">
        <text>ATP + protein L-histidine = ADP + protein N-phospho-L-histidine.</text>
        <dbReference type="EC" id="2.7.13.3"/>
    </reaction>
</comment>
<reference evidence="7 8" key="1">
    <citation type="submission" date="2019-09" db="EMBL/GenBank/DDBJ databases">
        <title>YIM 132548 draft genome.</title>
        <authorList>
            <person name="Jiang L."/>
        </authorList>
    </citation>
    <scope>NUCLEOTIDE SEQUENCE [LARGE SCALE GENOMIC DNA]</scope>
    <source>
        <strain evidence="7 8">YIM 132548</strain>
    </source>
</reference>
<comment type="caution">
    <text evidence="7">The sequence shown here is derived from an EMBL/GenBank/DDBJ whole genome shotgun (WGS) entry which is preliminary data.</text>
</comment>
<evidence type="ECO:0000259" key="6">
    <source>
        <dbReference type="PROSITE" id="PS50943"/>
    </source>
</evidence>
<organism evidence="7 8">
    <name type="scientific">Methylobacterium planeticum</name>
    <dbReference type="NCBI Taxonomy" id="2615211"/>
    <lineage>
        <taxon>Bacteria</taxon>
        <taxon>Pseudomonadati</taxon>
        <taxon>Pseudomonadota</taxon>
        <taxon>Alphaproteobacteria</taxon>
        <taxon>Hyphomicrobiales</taxon>
        <taxon>Methylobacteriaceae</taxon>
        <taxon>Methylobacterium</taxon>
    </lineage>
</organism>
<evidence type="ECO:0000256" key="1">
    <source>
        <dbReference type="ARBA" id="ARBA00000085"/>
    </source>
</evidence>
<evidence type="ECO:0000313" key="7">
    <source>
        <dbReference type="EMBL" id="KAB1075077.1"/>
    </source>
</evidence>
<dbReference type="CDD" id="cd00130">
    <property type="entry name" value="PAS"/>
    <property type="match status" value="1"/>
</dbReference>
<dbReference type="Pfam" id="PF08447">
    <property type="entry name" value="PAS_3"/>
    <property type="match status" value="1"/>
</dbReference>
<dbReference type="AlphaFoldDB" id="A0A6N6MY31"/>
<keyword evidence="8" id="KW-1185">Reference proteome</keyword>
<keyword evidence="4" id="KW-0808">Transferase</keyword>
<dbReference type="PANTHER" id="PTHR43304">
    <property type="entry name" value="PHYTOCHROME-LIKE PROTEIN CPH1"/>
    <property type="match status" value="1"/>
</dbReference>
<dbReference type="PANTHER" id="PTHR43304:SF1">
    <property type="entry name" value="PAC DOMAIN-CONTAINING PROTEIN"/>
    <property type="match status" value="1"/>
</dbReference>
<dbReference type="CDD" id="cd00093">
    <property type="entry name" value="HTH_XRE"/>
    <property type="match status" value="1"/>
</dbReference>
<protein>
    <recommendedName>
        <fullName evidence="2">histidine kinase</fullName>
        <ecNumber evidence="2">2.7.13.3</ecNumber>
    </recommendedName>
</protein>
<dbReference type="Gene3D" id="1.10.260.40">
    <property type="entry name" value="lambda repressor-like DNA-binding domains"/>
    <property type="match status" value="1"/>
</dbReference>
<dbReference type="Gene3D" id="2.10.70.100">
    <property type="match status" value="1"/>
</dbReference>
<dbReference type="GO" id="GO:0003677">
    <property type="term" value="F:DNA binding"/>
    <property type="evidence" value="ECO:0007669"/>
    <property type="project" value="InterPro"/>
</dbReference>
<accession>A0A6N6MY31</accession>
<evidence type="ECO:0000256" key="4">
    <source>
        <dbReference type="ARBA" id="ARBA00022679"/>
    </source>
</evidence>
<feature type="domain" description="HTH cro/C1-type" evidence="6">
    <location>
        <begin position="300"/>
        <end position="329"/>
    </location>
</feature>
<dbReference type="EC" id="2.7.13.3" evidence="2"/>
<dbReference type="InterPro" id="IPR000014">
    <property type="entry name" value="PAS"/>
</dbReference>
<dbReference type="InterPro" id="IPR001387">
    <property type="entry name" value="Cro/C1-type_HTH"/>
</dbReference>
<dbReference type="SUPFAM" id="SSF47413">
    <property type="entry name" value="lambda repressor-like DNA-binding domains"/>
    <property type="match status" value="1"/>
</dbReference>
<sequence>MNDRNDGFLSRRESPNTIKSCESYSGSLASAARLAFSSREMLHRVESFGLTGNWGWTFATGALVWSPGVHRLLGLELGTVRPSGEAFLAAVHPGDRDAVARAFAAMREGILSDQRFRLIPRDGAERTLLGHSETYHAPDGRPIGAAGLVIDITDRERIGLARTVERRRRRSLFRETGAYFAHIPMNPFDPYPPELLELTGRRLEEFHDDWLCAIPAEEHGYWKGPLLQSWADVRPFTYLYTQILGNGDRVRYRGTFAPILDATGTIDAWAGFTGPERMPIGPAGGVLAEGLESAVAGWHLRAARALLDWSMMDFAKASGLSFSTIRRLEENIETAAAHSRRMAIAALRRAGIRFTLMDGSTIAVART</sequence>
<evidence type="ECO:0000256" key="3">
    <source>
        <dbReference type="ARBA" id="ARBA00022553"/>
    </source>
</evidence>
<dbReference type="InterPro" id="IPR052162">
    <property type="entry name" value="Sensor_kinase/Photoreceptor"/>
</dbReference>
<proteinExistence type="predicted"/>
<gene>
    <name evidence="7" type="ORF">F6X51_04075</name>
</gene>
<dbReference type="InterPro" id="IPR013655">
    <property type="entry name" value="PAS_fold_3"/>
</dbReference>
<keyword evidence="5" id="KW-0418">Kinase</keyword>
<dbReference type="SUPFAM" id="SSF55785">
    <property type="entry name" value="PYP-like sensor domain (PAS domain)"/>
    <property type="match status" value="1"/>
</dbReference>
<dbReference type="Proteomes" id="UP000441523">
    <property type="component" value="Unassembled WGS sequence"/>
</dbReference>
<dbReference type="InterPro" id="IPR035965">
    <property type="entry name" value="PAS-like_dom_sf"/>
</dbReference>
<dbReference type="PROSITE" id="PS50943">
    <property type="entry name" value="HTH_CROC1"/>
    <property type="match status" value="1"/>
</dbReference>
<dbReference type="GO" id="GO:0004673">
    <property type="term" value="F:protein histidine kinase activity"/>
    <property type="evidence" value="ECO:0007669"/>
    <property type="project" value="UniProtKB-EC"/>
</dbReference>
<evidence type="ECO:0000256" key="5">
    <source>
        <dbReference type="ARBA" id="ARBA00022777"/>
    </source>
</evidence>
<keyword evidence="3" id="KW-0597">Phosphoprotein</keyword>
<evidence type="ECO:0000256" key="2">
    <source>
        <dbReference type="ARBA" id="ARBA00012438"/>
    </source>
</evidence>
<dbReference type="EMBL" id="VZZJ01000003">
    <property type="protein sequence ID" value="KAB1075077.1"/>
    <property type="molecule type" value="Genomic_DNA"/>
</dbReference>
<dbReference type="Gene3D" id="3.30.450.20">
    <property type="entry name" value="PAS domain"/>
    <property type="match status" value="1"/>
</dbReference>
<evidence type="ECO:0000313" key="8">
    <source>
        <dbReference type="Proteomes" id="UP000441523"/>
    </source>
</evidence>